<dbReference type="Gene3D" id="1.10.10.10">
    <property type="entry name" value="Winged helix-like DNA-binding domain superfamily/Winged helix DNA-binding domain"/>
    <property type="match status" value="1"/>
</dbReference>
<dbReference type="InterPro" id="IPR000792">
    <property type="entry name" value="Tscrpt_reg_LuxR_C"/>
</dbReference>
<dbReference type="SMART" id="SM00065">
    <property type="entry name" value="GAF"/>
    <property type="match status" value="1"/>
</dbReference>
<dbReference type="Proteomes" id="UP000238762">
    <property type="component" value="Unassembled WGS sequence"/>
</dbReference>
<gene>
    <name evidence="5" type="ORF">C7B64_16965</name>
</gene>
<dbReference type="RefSeq" id="WP_106289841.1">
    <property type="nucleotide sequence ID" value="NZ_CAWNTC010000121.1"/>
</dbReference>
<reference evidence="5 6" key="2">
    <citation type="submission" date="2018-03" db="EMBL/GenBank/DDBJ databases">
        <title>The ancient ancestry and fast evolution of plastids.</title>
        <authorList>
            <person name="Moore K.R."/>
            <person name="Magnabosco C."/>
            <person name="Momper L."/>
            <person name="Gold D.A."/>
            <person name="Bosak T."/>
            <person name="Fournier G.P."/>
        </authorList>
    </citation>
    <scope>NUCLEOTIDE SEQUENCE [LARGE SCALE GENOMIC DNA]</scope>
    <source>
        <strain evidence="5 6">CCAP 1448/3</strain>
    </source>
</reference>
<dbReference type="Pfam" id="PF00196">
    <property type="entry name" value="GerE"/>
    <property type="match status" value="1"/>
</dbReference>
<name>A0A2T1C0I3_9CYAN</name>
<keyword evidence="1" id="KW-0805">Transcription regulation</keyword>
<dbReference type="PROSITE" id="PS50043">
    <property type="entry name" value="HTH_LUXR_2"/>
    <property type="match status" value="1"/>
</dbReference>
<reference evidence="5 6" key="1">
    <citation type="submission" date="2018-02" db="EMBL/GenBank/DDBJ databases">
        <authorList>
            <person name="Cohen D.B."/>
            <person name="Kent A.D."/>
        </authorList>
    </citation>
    <scope>NUCLEOTIDE SEQUENCE [LARGE SCALE GENOMIC DNA]</scope>
    <source>
        <strain evidence="5 6">CCAP 1448/3</strain>
    </source>
</reference>
<evidence type="ECO:0000259" key="4">
    <source>
        <dbReference type="PROSITE" id="PS50043"/>
    </source>
</evidence>
<sequence length="224" mass="24777">MSSSLQSLFLAIAQARNEQEVRSRIMVDVGAYFQANRWGLFFSDRDPGKTTAIKKSLQLALSVEYNPVLRYLVEHHAPIHEASLLPPGAWQKICPRFDHGHVMVGPIVNHGHLVGGVGLTRTQANSAFNERDLSDLGALCLHLSTWLAINQSKPAKILDSPILTPRELQIAELVAQGLTNESIGKSLWISENSVKQALKRIFRKREIASRVELVGKLSPTVSSK</sequence>
<dbReference type="InterPro" id="IPR029016">
    <property type="entry name" value="GAF-like_dom_sf"/>
</dbReference>
<keyword evidence="6" id="KW-1185">Reference proteome</keyword>
<keyword evidence="2" id="KW-0238">DNA-binding</keyword>
<dbReference type="GO" id="GO:0006355">
    <property type="term" value="P:regulation of DNA-templated transcription"/>
    <property type="evidence" value="ECO:0007669"/>
    <property type="project" value="InterPro"/>
</dbReference>
<dbReference type="InterPro" id="IPR036388">
    <property type="entry name" value="WH-like_DNA-bd_sf"/>
</dbReference>
<organism evidence="5 6">
    <name type="scientific">Merismopedia glauca CCAP 1448/3</name>
    <dbReference type="NCBI Taxonomy" id="1296344"/>
    <lineage>
        <taxon>Bacteria</taxon>
        <taxon>Bacillati</taxon>
        <taxon>Cyanobacteriota</taxon>
        <taxon>Cyanophyceae</taxon>
        <taxon>Synechococcales</taxon>
        <taxon>Merismopediaceae</taxon>
        <taxon>Merismopedia</taxon>
    </lineage>
</organism>
<keyword evidence="3" id="KW-0804">Transcription</keyword>
<dbReference type="PRINTS" id="PR00038">
    <property type="entry name" value="HTHLUXR"/>
</dbReference>
<dbReference type="CDD" id="cd06170">
    <property type="entry name" value="LuxR_C_like"/>
    <property type="match status" value="1"/>
</dbReference>
<dbReference type="GO" id="GO:0003677">
    <property type="term" value="F:DNA binding"/>
    <property type="evidence" value="ECO:0007669"/>
    <property type="project" value="UniProtKB-KW"/>
</dbReference>
<dbReference type="EMBL" id="PVWJ01000093">
    <property type="protein sequence ID" value="PSB01678.1"/>
    <property type="molecule type" value="Genomic_DNA"/>
</dbReference>
<dbReference type="PANTHER" id="PTHR44688:SF16">
    <property type="entry name" value="DNA-BINDING TRANSCRIPTIONAL ACTIVATOR DEVR_DOSR"/>
    <property type="match status" value="1"/>
</dbReference>
<feature type="domain" description="HTH luxR-type" evidence="4">
    <location>
        <begin position="156"/>
        <end position="221"/>
    </location>
</feature>
<protein>
    <submittedName>
        <fullName evidence="5">Helix-turn-helix transcriptional regulator</fullName>
    </submittedName>
</protein>
<accession>A0A2T1C0I3</accession>
<evidence type="ECO:0000313" key="5">
    <source>
        <dbReference type="EMBL" id="PSB01678.1"/>
    </source>
</evidence>
<dbReference type="SUPFAM" id="SSF46894">
    <property type="entry name" value="C-terminal effector domain of the bipartite response regulators"/>
    <property type="match status" value="1"/>
</dbReference>
<comment type="caution">
    <text evidence="5">The sequence shown here is derived from an EMBL/GenBank/DDBJ whole genome shotgun (WGS) entry which is preliminary data.</text>
</comment>
<dbReference type="PROSITE" id="PS00622">
    <property type="entry name" value="HTH_LUXR_1"/>
    <property type="match status" value="1"/>
</dbReference>
<dbReference type="OrthoDB" id="423894at2"/>
<dbReference type="SMART" id="SM00421">
    <property type="entry name" value="HTH_LUXR"/>
    <property type="match status" value="1"/>
</dbReference>
<dbReference type="PANTHER" id="PTHR44688">
    <property type="entry name" value="DNA-BINDING TRANSCRIPTIONAL ACTIVATOR DEVR_DOSR"/>
    <property type="match status" value="1"/>
</dbReference>
<dbReference type="InterPro" id="IPR003018">
    <property type="entry name" value="GAF"/>
</dbReference>
<evidence type="ECO:0000256" key="1">
    <source>
        <dbReference type="ARBA" id="ARBA00023015"/>
    </source>
</evidence>
<evidence type="ECO:0000256" key="3">
    <source>
        <dbReference type="ARBA" id="ARBA00023163"/>
    </source>
</evidence>
<dbReference type="AlphaFoldDB" id="A0A2T1C0I3"/>
<dbReference type="SUPFAM" id="SSF55781">
    <property type="entry name" value="GAF domain-like"/>
    <property type="match status" value="1"/>
</dbReference>
<proteinExistence type="predicted"/>
<dbReference type="Gene3D" id="3.30.450.40">
    <property type="match status" value="1"/>
</dbReference>
<dbReference type="InterPro" id="IPR016032">
    <property type="entry name" value="Sig_transdc_resp-reg_C-effctor"/>
</dbReference>
<evidence type="ECO:0000256" key="2">
    <source>
        <dbReference type="ARBA" id="ARBA00023125"/>
    </source>
</evidence>
<evidence type="ECO:0000313" key="6">
    <source>
        <dbReference type="Proteomes" id="UP000238762"/>
    </source>
</evidence>